<name>A0A4V2PIJ5_PSEEN</name>
<protein>
    <recommendedName>
        <fullName evidence="5">ABC-type quaternary amine transporter</fullName>
        <ecNumber evidence="5">7.6.2.9</ecNumber>
    </recommendedName>
</protein>
<proteinExistence type="inferred from homology"/>
<sequence>MTEGSSKRPGVEIEFRGVTKTYPGQTTPAIDNLSLTVPAGDICCMVGPSGGGKTTAMKLVNRLIDFHEGDILIGGDSVRAVDVTTLRRDIGYVIQQVGLFPHMTIEANIGVVPRLLGWSSDRIKPRAAELLDLVRLDREFAKRYPSQLSGGQQQRVGLARALAVDPPVMLMDEPFGALDPITRNEIQDEFLKLQADIAKTVIFVTHDIDEAIKMGNKIAVLRQGGVLAQYGTADELLGSPADEYVADFVGADRGLKRLSLRLMRDLVKVAEDVTPPADAPTVKGNATLRVGLSVLFASGSRACTVVHEDDAATVIGHVTLDQLQDAVYETAPKAPADVVAGEA</sequence>
<dbReference type="Gene3D" id="3.40.50.300">
    <property type="entry name" value="P-loop containing nucleotide triphosphate hydrolases"/>
    <property type="match status" value="1"/>
</dbReference>
<dbReference type="PANTHER" id="PTHR43117">
    <property type="entry name" value="OSMOPROTECTANT IMPORT ATP-BINDING PROTEIN OSMV"/>
    <property type="match status" value="1"/>
</dbReference>
<dbReference type="SMART" id="SM00382">
    <property type="entry name" value="AAA"/>
    <property type="match status" value="1"/>
</dbReference>
<organism evidence="7 8">
    <name type="scientific">Pseudonocardia endophytica</name>
    <dbReference type="NCBI Taxonomy" id="401976"/>
    <lineage>
        <taxon>Bacteria</taxon>
        <taxon>Bacillati</taxon>
        <taxon>Actinomycetota</taxon>
        <taxon>Actinomycetes</taxon>
        <taxon>Pseudonocardiales</taxon>
        <taxon>Pseudonocardiaceae</taxon>
        <taxon>Pseudonocardia</taxon>
    </lineage>
</organism>
<dbReference type="GO" id="GO:0015418">
    <property type="term" value="F:ABC-type quaternary ammonium compound transporting activity"/>
    <property type="evidence" value="ECO:0007669"/>
    <property type="project" value="UniProtKB-EC"/>
</dbReference>
<dbReference type="OrthoDB" id="9802264at2"/>
<evidence type="ECO:0000256" key="3">
    <source>
        <dbReference type="ARBA" id="ARBA00022741"/>
    </source>
</evidence>
<comment type="similarity">
    <text evidence="1">Belongs to the ABC transporter superfamily.</text>
</comment>
<evidence type="ECO:0000259" key="6">
    <source>
        <dbReference type="PROSITE" id="PS50893"/>
    </source>
</evidence>
<comment type="caution">
    <text evidence="7">The sequence shown here is derived from an EMBL/GenBank/DDBJ whole genome shotgun (WGS) entry which is preliminary data.</text>
</comment>
<evidence type="ECO:0000256" key="4">
    <source>
        <dbReference type="ARBA" id="ARBA00022840"/>
    </source>
</evidence>
<dbReference type="EMBL" id="SMFZ01000001">
    <property type="protein sequence ID" value="TCK24916.1"/>
    <property type="molecule type" value="Genomic_DNA"/>
</dbReference>
<evidence type="ECO:0000256" key="1">
    <source>
        <dbReference type="ARBA" id="ARBA00005417"/>
    </source>
</evidence>
<dbReference type="InterPro" id="IPR027417">
    <property type="entry name" value="P-loop_NTPase"/>
</dbReference>
<feature type="domain" description="ABC transporter" evidence="6">
    <location>
        <begin position="13"/>
        <end position="249"/>
    </location>
</feature>
<evidence type="ECO:0000256" key="5">
    <source>
        <dbReference type="ARBA" id="ARBA00066388"/>
    </source>
</evidence>
<dbReference type="PANTHER" id="PTHR43117:SF4">
    <property type="entry name" value="OSMOPROTECTANT IMPORT ATP-BINDING PROTEIN OSMV"/>
    <property type="match status" value="1"/>
</dbReference>
<dbReference type="GO" id="GO:0016887">
    <property type="term" value="F:ATP hydrolysis activity"/>
    <property type="evidence" value="ECO:0007669"/>
    <property type="project" value="InterPro"/>
</dbReference>
<dbReference type="InterPro" id="IPR003593">
    <property type="entry name" value="AAA+_ATPase"/>
</dbReference>
<dbReference type="PROSITE" id="PS00211">
    <property type="entry name" value="ABC_TRANSPORTER_1"/>
    <property type="match status" value="1"/>
</dbReference>
<keyword evidence="8" id="KW-1185">Reference proteome</keyword>
<evidence type="ECO:0000313" key="8">
    <source>
        <dbReference type="Proteomes" id="UP000295560"/>
    </source>
</evidence>
<dbReference type="AlphaFoldDB" id="A0A4V2PIJ5"/>
<dbReference type="PROSITE" id="PS50893">
    <property type="entry name" value="ABC_TRANSPORTER_2"/>
    <property type="match status" value="1"/>
</dbReference>
<dbReference type="Pfam" id="PF00005">
    <property type="entry name" value="ABC_tran"/>
    <property type="match status" value="1"/>
</dbReference>
<reference evidence="7 8" key="1">
    <citation type="submission" date="2019-03" db="EMBL/GenBank/DDBJ databases">
        <title>Sequencing the genomes of 1000 actinobacteria strains.</title>
        <authorList>
            <person name="Klenk H.-P."/>
        </authorList>
    </citation>
    <scope>NUCLEOTIDE SEQUENCE [LARGE SCALE GENOMIC DNA]</scope>
    <source>
        <strain evidence="7 8">DSM 44969</strain>
    </source>
</reference>
<dbReference type="InterPro" id="IPR017871">
    <property type="entry name" value="ABC_transporter-like_CS"/>
</dbReference>
<dbReference type="GO" id="GO:0005524">
    <property type="term" value="F:ATP binding"/>
    <property type="evidence" value="ECO:0007669"/>
    <property type="project" value="UniProtKB-KW"/>
</dbReference>
<keyword evidence="3" id="KW-0547">Nucleotide-binding</keyword>
<accession>A0A4V2PIJ5</accession>
<dbReference type="Proteomes" id="UP000295560">
    <property type="component" value="Unassembled WGS sequence"/>
</dbReference>
<dbReference type="InterPro" id="IPR003439">
    <property type="entry name" value="ABC_transporter-like_ATP-bd"/>
</dbReference>
<evidence type="ECO:0000256" key="2">
    <source>
        <dbReference type="ARBA" id="ARBA00022448"/>
    </source>
</evidence>
<keyword evidence="2" id="KW-0813">Transport</keyword>
<dbReference type="EC" id="7.6.2.9" evidence="5"/>
<evidence type="ECO:0000313" key="7">
    <source>
        <dbReference type="EMBL" id="TCK24916.1"/>
    </source>
</evidence>
<dbReference type="FunFam" id="3.40.50.300:FF:000425">
    <property type="entry name" value="Probable ABC transporter, ATP-binding subunit"/>
    <property type="match status" value="1"/>
</dbReference>
<keyword evidence="4 7" id="KW-0067">ATP-binding</keyword>
<gene>
    <name evidence="7" type="ORF">EV378_0711</name>
</gene>
<dbReference type="SUPFAM" id="SSF52540">
    <property type="entry name" value="P-loop containing nucleoside triphosphate hydrolases"/>
    <property type="match status" value="1"/>
</dbReference>